<reference evidence="1 2" key="1">
    <citation type="journal article" date="2016" name="Nat. Commun.">
        <title>Thousands of microbial genomes shed light on interconnected biogeochemical processes in an aquifer system.</title>
        <authorList>
            <person name="Anantharaman K."/>
            <person name="Brown C.T."/>
            <person name="Hug L.A."/>
            <person name="Sharon I."/>
            <person name="Castelle C.J."/>
            <person name="Probst A.J."/>
            <person name="Thomas B.C."/>
            <person name="Singh A."/>
            <person name="Wilkins M.J."/>
            <person name="Karaoz U."/>
            <person name="Brodie E.L."/>
            <person name="Williams K.H."/>
            <person name="Hubbard S.S."/>
            <person name="Banfield J.F."/>
        </authorList>
    </citation>
    <scope>NUCLEOTIDE SEQUENCE [LARGE SCALE GENOMIC DNA]</scope>
</reference>
<comment type="caution">
    <text evidence="1">The sequence shown here is derived from an EMBL/GenBank/DDBJ whole genome shotgun (WGS) entry which is preliminary data.</text>
</comment>
<proteinExistence type="predicted"/>
<protein>
    <submittedName>
        <fullName evidence="1">Uncharacterized protein</fullName>
    </submittedName>
</protein>
<name>A0A1G2BS55_9BACT</name>
<organism evidence="1 2">
    <name type="scientific">Candidatus Komeilibacteria bacterium RIFCSPLOWO2_01_FULL_52_15</name>
    <dbReference type="NCBI Taxonomy" id="1798551"/>
    <lineage>
        <taxon>Bacteria</taxon>
        <taxon>Candidatus Komeiliibacteriota</taxon>
    </lineage>
</organism>
<accession>A0A1G2BS55</accession>
<dbReference type="Proteomes" id="UP000178248">
    <property type="component" value="Unassembled WGS sequence"/>
</dbReference>
<evidence type="ECO:0000313" key="1">
    <source>
        <dbReference type="EMBL" id="OGY91994.1"/>
    </source>
</evidence>
<evidence type="ECO:0000313" key="2">
    <source>
        <dbReference type="Proteomes" id="UP000178248"/>
    </source>
</evidence>
<dbReference type="EMBL" id="MHKM01000006">
    <property type="protein sequence ID" value="OGY91994.1"/>
    <property type="molecule type" value="Genomic_DNA"/>
</dbReference>
<sequence>MVSQCTGIRQVLASGLRFRFDVRQIFGDTVEIESRHGKLAAARKYVGSRRYGCWRQWIDRRNVRMDRELAGAGMARVGVLRESAGNESVRDAVEPDTAVRMHASVYDNILGEVQIRVADDRVRRKRGLTEYDLNGSVSCRYTVEPTGRP</sequence>
<dbReference type="AlphaFoldDB" id="A0A1G2BS55"/>
<gene>
    <name evidence="1" type="ORF">A3B30_00990</name>
</gene>